<evidence type="ECO:0000313" key="13">
    <source>
        <dbReference type="Proteomes" id="UP000033140"/>
    </source>
</evidence>
<evidence type="ECO:0000256" key="9">
    <source>
        <dbReference type="PROSITE-ProRule" id="PRU10141"/>
    </source>
</evidence>
<dbReference type="PROSITE" id="PS00108">
    <property type="entry name" value="PROTEIN_KINASE_ST"/>
    <property type="match status" value="1"/>
</dbReference>
<reference evidence="12 13" key="3">
    <citation type="journal article" date="2015" name="Genome Announc.">
        <title>Draft Genome Sequence of the Archiascomycetous Yeast Saitoella complicata.</title>
        <authorList>
            <person name="Yamauchi K."/>
            <person name="Kondo S."/>
            <person name="Hamamoto M."/>
            <person name="Takahashi Y."/>
            <person name="Ogura Y."/>
            <person name="Hayashi T."/>
            <person name="Nishida H."/>
        </authorList>
    </citation>
    <scope>NUCLEOTIDE SEQUENCE [LARGE SCALE GENOMIC DNA]</scope>
    <source>
        <strain evidence="12 13">NRRL Y-17804</strain>
    </source>
</reference>
<dbReference type="SMART" id="SM00220">
    <property type="entry name" value="S_TKc"/>
    <property type="match status" value="1"/>
</dbReference>
<evidence type="ECO:0000256" key="1">
    <source>
        <dbReference type="ARBA" id="ARBA00012513"/>
    </source>
</evidence>
<dbReference type="GO" id="GO:0004674">
    <property type="term" value="F:protein serine/threonine kinase activity"/>
    <property type="evidence" value="ECO:0007669"/>
    <property type="project" value="UniProtKB-EC"/>
</dbReference>
<dbReference type="Gene3D" id="1.10.510.10">
    <property type="entry name" value="Transferase(Phosphotransferase) domain 1"/>
    <property type="match status" value="1"/>
</dbReference>
<dbReference type="Pfam" id="PF00069">
    <property type="entry name" value="Pkinase"/>
    <property type="match status" value="1"/>
</dbReference>
<dbReference type="Pfam" id="PF21127">
    <property type="entry name" value="ATG1-like_MIT2"/>
    <property type="match status" value="1"/>
</dbReference>
<dbReference type="GO" id="GO:0034045">
    <property type="term" value="C:phagophore assembly site membrane"/>
    <property type="evidence" value="ECO:0007669"/>
    <property type="project" value="TreeGrafter"/>
</dbReference>
<dbReference type="AlphaFoldDB" id="A0A0E9NLK9"/>
<keyword evidence="5 9" id="KW-0067">ATP-binding</keyword>
<protein>
    <recommendedName>
        <fullName evidence="1">non-specific serine/threonine protein kinase</fullName>
        <ecNumber evidence="1">2.7.11.1</ecNumber>
    </recommendedName>
    <alternativeName>
        <fullName evidence="8">Autophagy-related protein 1</fullName>
    </alternativeName>
</protein>
<dbReference type="InterPro" id="IPR048941">
    <property type="entry name" value="ATG1-like_MIT2"/>
</dbReference>
<keyword evidence="7" id="KW-0072">Autophagy</keyword>
<gene>
    <name evidence="12" type="ORF">G7K_4805-t1</name>
</gene>
<dbReference type="GO" id="GO:0000422">
    <property type="term" value="P:autophagy of mitochondrion"/>
    <property type="evidence" value="ECO:0007669"/>
    <property type="project" value="TreeGrafter"/>
</dbReference>
<feature type="region of interest" description="Disordered" evidence="10">
    <location>
        <begin position="401"/>
        <end position="432"/>
    </location>
</feature>
<dbReference type="InterPro" id="IPR008271">
    <property type="entry name" value="Ser/Thr_kinase_AS"/>
</dbReference>
<evidence type="ECO:0000259" key="11">
    <source>
        <dbReference type="PROSITE" id="PS50011"/>
    </source>
</evidence>
<keyword evidence="13" id="KW-1185">Reference proteome</keyword>
<sequence>MSSSSSSKREREVGGYRIGNEIGRGSFATVYKGYRIKDREPVAIKSVLRSKLTKKLLENLDSEIAILKSLGHPHIVALIACFNHQPSPTPQYDLSSSPSPANFEAGGSSTSKYIHLIMEFCALGDLSFFIKKREHWKEIPEIRHLSTRYPYPPAGGLNEYVVKHFLRQLSSALAFLRERNLIHRDVKPQNLLLQPPPNPNAPAFCSSGEDLPVLKIADFGFARSLPGGGLAETLCGSPLYMAPEILRYEKYDAKADLWSVGAVLFETLTGRPPFRAQNHVELLRRIERAGSAGVRWPEEALSNVSGEMREFVGRLLKKEPGERMDFGEFFGWVDGMEGVGGQALEVVAKSRTGELMVGTTTLPTEGTSPSPAFITDYISSTPRQPAPPMVPSSIPTRPPLGHHATTTNAHQPPTGYFTRRMSTPSHTARPALTHDTFQTPSAATALERRPSQRAHAGTQVVTTIDEDERDYVMVEKRSVEVNALADELARPRTQPPVSRRSSGSLARGISATGGYSPRSTSAFGTSPGSALAKAISLASMRLLGSGKSPPVAQWLAKGKKVMPWMSSPHYNHVVGFETGTEDDAQVVKQLGEICSRAEVVYEFAEVKLSQLIPPTPVGAGGADPSPLTPEATATLAEEALVLYVKILGLLQHGMEIVGAYWSSARHGIAASPDLNTAVQWIRDRFNECLEKAEYARGKLGSAVGESGPTPSSATMEVITAEKLLYNRALDMSRQAAINELVGDDLLQCESSYEVAITMLEAILDNEGSSEGEEPAMDEEDRKTVEKFVKAMRDRLGRLRHKLDSLKVEALRSGPSGPVAHPV</sequence>
<evidence type="ECO:0000256" key="6">
    <source>
        <dbReference type="ARBA" id="ARBA00022927"/>
    </source>
</evidence>
<dbReference type="InterPro" id="IPR000719">
    <property type="entry name" value="Prot_kinase_dom"/>
</dbReference>
<dbReference type="Gene3D" id="3.30.200.20">
    <property type="entry name" value="Phosphorylase Kinase, domain 1"/>
    <property type="match status" value="1"/>
</dbReference>
<dbReference type="PROSITE" id="PS00107">
    <property type="entry name" value="PROTEIN_KINASE_ATP"/>
    <property type="match status" value="1"/>
</dbReference>
<reference evidence="12 13" key="2">
    <citation type="journal article" date="2014" name="J. Gen. Appl. Microbiol.">
        <title>The early diverging ascomycetous budding yeast Saitoella complicata has three histone deacetylases belonging to the Clr6, Hos2, and Rpd3 lineages.</title>
        <authorList>
            <person name="Nishida H."/>
            <person name="Matsumoto T."/>
            <person name="Kondo S."/>
            <person name="Hamamoto M."/>
            <person name="Yoshikawa H."/>
        </authorList>
    </citation>
    <scope>NUCLEOTIDE SEQUENCE [LARGE SCALE GENOMIC DNA]</scope>
    <source>
        <strain evidence="12 13">NRRL Y-17804</strain>
    </source>
</reference>
<dbReference type="PANTHER" id="PTHR24348:SF22">
    <property type="entry name" value="NON-SPECIFIC SERINE_THREONINE PROTEIN KINASE"/>
    <property type="match status" value="1"/>
</dbReference>
<dbReference type="EMBL" id="BACD03000035">
    <property type="protein sequence ID" value="GAO50683.1"/>
    <property type="molecule type" value="Genomic_DNA"/>
</dbReference>
<dbReference type="OMA" id="INNVVQW"/>
<dbReference type="PROSITE" id="PS50011">
    <property type="entry name" value="PROTEIN_KINASE_DOM"/>
    <property type="match status" value="1"/>
</dbReference>
<dbReference type="GO" id="GO:0015031">
    <property type="term" value="P:protein transport"/>
    <property type="evidence" value="ECO:0007669"/>
    <property type="project" value="UniProtKB-KW"/>
</dbReference>
<dbReference type="InterPro" id="IPR011009">
    <property type="entry name" value="Kinase-like_dom_sf"/>
</dbReference>
<feature type="domain" description="Protein kinase" evidence="11">
    <location>
        <begin position="16"/>
        <end position="333"/>
    </location>
</feature>
<accession>A0A0E9NLK9</accession>
<dbReference type="GO" id="GO:0061709">
    <property type="term" value="P:reticulophagy"/>
    <property type="evidence" value="ECO:0007669"/>
    <property type="project" value="TreeGrafter"/>
</dbReference>
<keyword evidence="6" id="KW-0813">Transport</keyword>
<comment type="caution">
    <text evidence="12">The sequence shown here is derived from an EMBL/GenBank/DDBJ whole genome shotgun (WGS) entry which is preliminary data.</text>
</comment>
<feature type="binding site" evidence="9">
    <location>
        <position position="45"/>
    </location>
    <ligand>
        <name>ATP</name>
        <dbReference type="ChEBI" id="CHEBI:30616"/>
    </ligand>
</feature>
<dbReference type="STRING" id="698492.A0A0E9NLK9"/>
<dbReference type="GO" id="GO:0005829">
    <property type="term" value="C:cytosol"/>
    <property type="evidence" value="ECO:0007669"/>
    <property type="project" value="TreeGrafter"/>
</dbReference>
<name>A0A0E9NLK9_SAICN</name>
<evidence type="ECO:0000256" key="7">
    <source>
        <dbReference type="ARBA" id="ARBA00023006"/>
    </source>
</evidence>
<evidence type="ECO:0000256" key="2">
    <source>
        <dbReference type="ARBA" id="ARBA00022679"/>
    </source>
</evidence>
<evidence type="ECO:0000256" key="3">
    <source>
        <dbReference type="ARBA" id="ARBA00022741"/>
    </source>
</evidence>
<dbReference type="GO" id="GO:0005524">
    <property type="term" value="F:ATP binding"/>
    <property type="evidence" value="ECO:0007669"/>
    <property type="project" value="UniProtKB-UniRule"/>
</dbReference>
<keyword evidence="2" id="KW-0808">Transferase</keyword>
<evidence type="ECO:0000256" key="4">
    <source>
        <dbReference type="ARBA" id="ARBA00022777"/>
    </source>
</evidence>
<dbReference type="Pfam" id="PF12063">
    <property type="entry name" value="ATG1-like_MIT1"/>
    <property type="match status" value="1"/>
</dbReference>
<dbReference type="InterPro" id="IPR022708">
    <property type="entry name" value="Atg1-like_tMIT"/>
</dbReference>
<reference evidence="12 13" key="1">
    <citation type="journal article" date="2011" name="J. Gen. Appl. Microbiol.">
        <title>Draft genome sequencing of the enigmatic yeast Saitoella complicata.</title>
        <authorList>
            <person name="Nishida H."/>
            <person name="Hamamoto M."/>
            <person name="Sugiyama J."/>
        </authorList>
    </citation>
    <scope>NUCLEOTIDE SEQUENCE [LARGE SCALE GENOMIC DNA]</scope>
    <source>
        <strain evidence="12 13">NRRL Y-17804</strain>
    </source>
</reference>
<evidence type="ECO:0000256" key="5">
    <source>
        <dbReference type="ARBA" id="ARBA00022840"/>
    </source>
</evidence>
<proteinExistence type="predicted"/>
<dbReference type="EC" id="2.7.11.1" evidence="1"/>
<dbReference type="SUPFAM" id="SSF56112">
    <property type="entry name" value="Protein kinase-like (PK-like)"/>
    <property type="match status" value="1"/>
</dbReference>
<keyword evidence="3 9" id="KW-0547">Nucleotide-binding</keyword>
<organism evidence="12 13">
    <name type="scientific">Saitoella complicata (strain BCRC 22490 / CBS 7301 / JCM 7358 / NBRC 10748 / NRRL Y-17804)</name>
    <dbReference type="NCBI Taxonomy" id="698492"/>
    <lineage>
        <taxon>Eukaryota</taxon>
        <taxon>Fungi</taxon>
        <taxon>Dikarya</taxon>
        <taxon>Ascomycota</taxon>
        <taxon>Taphrinomycotina</taxon>
        <taxon>Taphrinomycotina incertae sedis</taxon>
        <taxon>Saitoella</taxon>
    </lineage>
</organism>
<dbReference type="InterPro" id="IPR017441">
    <property type="entry name" value="Protein_kinase_ATP_BS"/>
</dbReference>
<evidence type="ECO:0000313" key="12">
    <source>
        <dbReference type="EMBL" id="GAO50683.1"/>
    </source>
</evidence>
<dbReference type="GO" id="GO:0010506">
    <property type="term" value="P:regulation of autophagy"/>
    <property type="evidence" value="ECO:0007669"/>
    <property type="project" value="InterPro"/>
</dbReference>
<evidence type="ECO:0000256" key="10">
    <source>
        <dbReference type="SAM" id="MobiDB-lite"/>
    </source>
</evidence>
<dbReference type="GO" id="GO:0000045">
    <property type="term" value="P:autophagosome assembly"/>
    <property type="evidence" value="ECO:0007669"/>
    <property type="project" value="TreeGrafter"/>
</dbReference>
<keyword evidence="4" id="KW-0418">Kinase</keyword>
<dbReference type="Proteomes" id="UP000033140">
    <property type="component" value="Unassembled WGS sequence"/>
</dbReference>
<dbReference type="InterPro" id="IPR045269">
    <property type="entry name" value="Atg1-like"/>
</dbReference>
<keyword evidence="6" id="KW-0653">Protein transport</keyword>
<dbReference type="GO" id="GO:0005776">
    <property type="term" value="C:autophagosome"/>
    <property type="evidence" value="ECO:0007669"/>
    <property type="project" value="TreeGrafter"/>
</dbReference>
<feature type="compositionally biased region" description="Polar residues" evidence="10">
    <location>
        <begin position="495"/>
        <end position="504"/>
    </location>
</feature>
<dbReference type="PANTHER" id="PTHR24348">
    <property type="entry name" value="SERINE/THREONINE-PROTEIN KINASE UNC-51-RELATED"/>
    <property type="match status" value="1"/>
</dbReference>
<dbReference type="GO" id="GO:0042594">
    <property type="term" value="P:response to starvation"/>
    <property type="evidence" value="ECO:0007669"/>
    <property type="project" value="TreeGrafter"/>
</dbReference>
<dbReference type="GO" id="GO:0034727">
    <property type="term" value="P:piecemeal microautophagy of the nucleus"/>
    <property type="evidence" value="ECO:0007669"/>
    <property type="project" value="TreeGrafter"/>
</dbReference>
<evidence type="ECO:0000256" key="8">
    <source>
        <dbReference type="ARBA" id="ARBA00030237"/>
    </source>
</evidence>
<feature type="region of interest" description="Disordered" evidence="10">
    <location>
        <begin position="491"/>
        <end position="523"/>
    </location>
</feature>